<feature type="transmembrane region" description="Helical" evidence="1">
    <location>
        <begin position="93"/>
        <end position="117"/>
    </location>
</feature>
<dbReference type="VEuPathDB" id="FungiDB:P175DRAFT_0310764"/>
<accession>A0A2T5LTN9</accession>
<dbReference type="AlphaFoldDB" id="A0A2T5LTN9"/>
<keyword evidence="1" id="KW-1133">Transmembrane helix</keyword>
<proteinExistence type="predicted"/>
<name>A0A2T5LTN9_9EURO</name>
<dbReference type="RefSeq" id="XP_040751046.1">
    <property type="nucleotide sequence ID" value="XM_040892830.1"/>
</dbReference>
<organism evidence="2 3">
    <name type="scientific">Aspergillus ochraceoroseus IBT 24754</name>
    <dbReference type="NCBI Taxonomy" id="1392256"/>
    <lineage>
        <taxon>Eukaryota</taxon>
        <taxon>Fungi</taxon>
        <taxon>Dikarya</taxon>
        <taxon>Ascomycota</taxon>
        <taxon>Pezizomycotina</taxon>
        <taxon>Eurotiomycetes</taxon>
        <taxon>Eurotiomycetidae</taxon>
        <taxon>Eurotiales</taxon>
        <taxon>Aspergillaceae</taxon>
        <taxon>Aspergillus</taxon>
        <taxon>Aspergillus subgen. Nidulantes</taxon>
    </lineage>
</organism>
<evidence type="ECO:0000313" key="3">
    <source>
        <dbReference type="Proteomes" id="UP000244073"/>
    </source>
</evidence>
<comment type="caution">
    <text evidence="2">The sequence shown here is derived from an EMBL/GenBank/DDBJ whole genome shotgun (WGS) entry which is preliminary data.</text>
</comment>
<dbReference type="Proteomes" id="UP000244073">
    <property type="component" value="Unassembled WGS sequence"/>
</dbReference>
<dbReference type="GeneID" id="63809712"/>
<gene>
    <name evidence="2" type="ORF">P175DRAFT_0310764</name>
</gene>
<keyword evidence="1" id="KW-0812">Transmembrane</keyword>
<reference evidence="2 3" key="1">
    <citation type="journal article" date="2018" name="Proc. Natl. Acad. Sci. U.S.A.">
        <title>Linking secondary metabolites to gene clusters through genome sequencing of six diverse Aspergillus species.</title>
        <authorList>
            <person name="Kaerboelling I."/>
            <person name="Vesth T.C."/>
            <person name="Frisvad J.C."/>
            <person name="Nybo J.L."/>
            <person name="Theobald S."/>
            <person name="Kuo A."/>
            <person name="Bowyer P."/>
            <person name="Matsuda Y."/>
            <person name="Mondo S."/>
            <person name="Lyhne E.K."/>
            <person name="Kogle M.E."/>
            <person name="Clum A."/>
            <person name="Lipzen A."/>
            <person name="Salamov A."/>
            <person name="Ngan C.Y."/>
            <person name="Daum C."/>
            <person name="Chiniquy J."/>
            <person name="Barry K."/>
            <person name="LaButti K."/>
            <person name="Haridas S."/>
            <person name="Simmons B.A."/>
            <person name="Magnuson J.K."/>
            <person name="Mortensen U.H."/>
            <person name="Larsen T.O."/>
            <person name="Grigoriev I.V."/>
            <person name="Baker S.E."/>
            <person name="Andersen M.R."/>
        </authorList>
    </citation>
    <scope>NUCLEOTIDE SEQUENCE [LARGE SCALE GENOMIC DNA]</scope>
    <source>
        <strain evidence="2 3">IBT 24754</strain>
    </source>
</reference>
<keyword evidence="1" id="KW-0472">Membrane</keyword>
<feature type="transmembrane region" description="Helical" evidence="1">
    <location>
        <begin position="17"/>
        <end position="35"/>
    </location>
</feature>
<sequence>MKISNTSSVSSRSFNPSSLLTIIRIVIIIFWPLLGCDNNLKLSHLRVPFWPCISPLPSFFIHCMGRLSMYSIARLYPGTYFFLPPPLSLCLSLSLFIFFSYCLIPFLVSSHIIYLSLLSYYHYYYYYYDSLLLFFYTLSTVKLTPPGPVR</sequence>
<protein>
    <submittedName>
        <fullName evidence="2">Uncharacterized protein</fullName>
    </submittedName>
</protein>
<evidence type="ECO:0000256" key="1">
    <source>
        <dbReference type="SAM" id="Phobius"/>
    </source>
</evidence>
<dbReference type="EMBL" id="MSFN02000006">
    <property type="protein sequence ID" value="PTU19654.1"/>
    <property type="molecule type" value="Genomic_DNA"/>
</dbReference>
<evidence type="ECO:0000313" key="2">
    <source>
        <dbReference type="EMBL" id="PTU19654.1"/>
    </source>
</evidence>